<keyword evidence="1" id="KW-0175">Coiled coil</keyword>
<dbReference type="PhylomeDB" id="A7SR56"/>
<dbReference type="HOGENOM" id="CLU_557022_0_0_1"/>
<dbReference type="Pfam" id="PF01391">
    <property type="entry name" value="Collagen"/>
    <property type="match status" value="1"/>
</dbReference>
<evidence type="ECO:0000256" key="2">
    <source>
        <dbReference type="SAM" id="MobiDB-lite"/>
    </source>
</evidence>
<evidence type="ECO:0000313" key="4">
    <source>
        <dbReference type="EMBL" id="EDO33806.1"/>
    </source>
</evidence>
<dbReference type="AlphaFoldDB" id="A7SR56"/>
<dbReference type="OMA" id="ANISMIK"/>
<feature type="transmembrane region" description="Helical" evidence="3">
    <location>
        <begin position="110"/>
        <end position="132"/>
    </location>
</feature>
<keyword evidence="3" id="KW-1133">Transmembrane helix</keyword>
<keyword evidence="3" id="KW-0472">Membrane</keyword>
<evidence type="ECO:0000256" key="1">
    <source>
        <dbReference type="SAM" id="Coils"/>
    </source>
</evidence>
<dbReference type="eggNOG" id="ENOG502SCQE">
    <property type="taxonomic scope" value="Eukaryota"/>
</dbReference>
<name>A7SR56_NEMVE</name>
<proteinExistence type="predicted"/>
<keyword evidence="3" id="KW-0812">Transmembrane</keyword>
<dbReference type="InParanoid" id="A7SR56"/>
<accession>A7SR56</accession>
<dbReference type="EMBL" id="DS469756">
    <property type="protein sequence ID" value="EDO33806.1"/>
    <property type="molecule type" value="Genomic_DNA"/>
</dbReference>
<evidence type="ECO:0000256" key="3">
    <source>
        <dbReference type="SAM" id="Phobius"/>
    </source>
</evidence>
<reference evidence="4 5" key="1">
    <citation type="journal article" date="2007" name="Science">
        <title>Sea anemone genome reveals ancestral eumetazoan gene repertoire and genomic organization.</title>
        <authorList>
            <person name="Putnam N.H."/>
            <person name="Srivastava M."/>
            <person name="Hellsten U."/>
            <person name="Dirks B."/>
            <person name="Chapman J."/>
            <person name="Salamov A."/>
            <person name="Terry A."/>
            <person name="Shapiro H."/>
            <person name="Lindquist E."/>
            <person name="Kapitonov V.V."/>
            <person name="Jurka J."/>
            <person name="Genikhovich G."/>
            <person name="Grigoriev I.V."/>
            <person name="Lucas S.M."/>
            <person name="Steele R.E."/>
            <person name="Finnerty J.R."/>
            <person name="Technau U."/>
            <person name="Martindale M.Q."/>
            <person name="Rokhsar D.S."/>
        </authorList>
    </citation>
    <scope>NUCLEOTIDE SEQUENCE [LARGE SCALE GENOMIC DNA]</scope>
    <source>
        <strain evidence="5">CH2 X CH6</strain>
    </source>
</reference>
<protein>
    <recommendedName>
        <fullName evidence="6">Scavenger receptor class A member 5</fullName>
    </recommendedName>
</protein>
<dbReference type="Proteomes" id="UP000001593">
    <property type="component" value="Unassembled WGS sequence"/>
</dbReference>
<dbReference type="OrthoDB" id="5990461at2759"/>
<keyword evidence="5" id="KW-1185">Reference proteome</keyword>
<dbReference type="InterPro" id="IPR008160">
    <property type="entry name" value="Collagen"/>
</dbReference>
<feature type="region of interest" description="Disordered" evidence="2">
    <location>
        <begin position="80"/>
        <end position="101"/>
    </location>
</feature>
<sequence>MATRGIDMYSVDDLSFSHINPAYENSDDVPQMPLGHLYEDPTKLSEYYARIQRYPTSTPRGPRKKTSEIYEPTGPLGLRTARILGNTGSDTTTETSSSITPHTEPCLNRLVLFLILVVSITALVLVVLLIFGKIGASCGSCSQKELQKSSGSASQEGMPSVSLEPLQRDMARMNNSIFSLQQQLAAKESNISLLTRELASLRKELHTTRQFINSTNSKTLEEHQKTRADLARLWAHSQELWNQANETVSSISTVKEKITQLDEKLSEYTNRTMERIDQIKADMTAGHSQIGQNLIDIRSELNQTMEHSHVVSVQLNRTANILETADESLSSLLLKVNASLSQKLDYVSKMEGPMGPRGYNGSIGPQGLAGAEGHNGTQGIQGPMGVNGSAGVPGPPGAGNLALCQYSMDEGTKVTSGASAHAVVSRVEGSNERFMGVYCSTDRAALVRLETTLNNGLRVFVCQCYGDSTYSSLSSTTKCFIHYWHCPRTS</sequence>
<feature type="compositionally biased region" description="Low complexity" evidence="2">
    <location>
        <begin position="87"/>
        <end position="101"/>
    </location>
</feature>
<organism evidence="4 5">
    <name type="scientific">Nematostella vectensis</name>
    <name type="common">Starlet sea anemone</name>
    <dbReference type="NCBI Taxonomy" id="45351"/>
    <lineage>
        <taxon>Eukaryota</taxon>
        <taxon>Metazoa</taxon>
        <taxon>Cnidaria</taxon>
        <taxon>Anthozoa</taxon>
        <taxon>Hexacorallia</taxon>
        <taxon>Actiniaria</taxon>
        <taxon>Edwardsiidae</taxon>
        <taxon>Nematostella</taxon>
    </lineage>
</organism>
<evidence type="ECO:0008006" key="6">
    <source>
        <dbReference type="Google" id="ProtNLM"/>
    </source>
</evidence>
<dbReference type="KEGG" id="nve:5505053"/>
<evidence type="ECO:0000313" key="5">
    <source>
        <dbReference type="Proteomes" id="UP000001593"/>
    </source>
</evidence>
<feature type="coiled-coil region" evidence="1">
    <location>
        <begin position="170"/>
        <end position="204"/>
    </location>
</feature>
<gene>
    <name evidence="4" type="ORF">NEMVEDRAFT_v1g246870</name>
</gene>